<reference evidence="2" key="1">
    <citation type="submission" date="2021-07" db="EMBL/GenBank/DDBJ databases">
        <authorList>
            <person name="Catto M.A."/>
            <person name="Jacobson A."/>
            <person name="Kennedy G."/>
            <person name="Labadie P."/>
            <person name="Hunt B.G."/>
            <person name="Srinivasan R."/>
        </authorList>
    </citation>
    <scope>NUCLEOTIDE SEQUENCE</scope>
    <source>
        <strain evidence="2">PL_HMW_Pooled</strain>
        <tissue evidence="2">Head</tissue>
    </source>
</reference>
<dbReference type="AlphaFoldDB" id="A0AAE1HJY0"/>
<protein>
    <submittedName>
        <fullName evidence="2">UDP-N-acetylglucosamine 1-carboxyvinyltransferase</fullName>
    </submittedName>
</protein>
<feature type="region of interest" description="Disordered" evidence="1">
    <location>
        <begin position="71"/>
        <end position="100"/>
    </location>
</feature>
<evidence type="ECO:0000313" key="3">
    <source>
        <dbReference type="Proteomes" id="UP001219518"/>
    </source>
</evidence>
<proteinExistence type="predicted"/>
<accession>A0AAE1HJY0</accession>
<gene>
    <name evidence="2" type="ORF">KUF71_001443</name>
</gene>
<evidence type="ECO:0000313" key="2">
    <source>
        <dbReference type="EMBL" id="KAK3922647.1"/>
    </source>
</evidence>
<sequence>MKWISINLFDCTFSSARVRPKVHPVETDCSWWSSRARELQGFTSRPPKRGTDMWIVKRGLRTAAAVLGKSGSRVGGAECSPPGGHRLRPQQHVPAARAPA</sequence>
<dbReference type="Proteomes" id="UP001219518">
    <property type="component" value="Unassembled WGS sequence"/>
</dbReference>
<comment type="caution">
    <text evidence="2">The sequence shown here is derived from an EMBL/GenBank/DDBJ whole genome shotgun (WGS) entry which is preliminary data.</text>
</comment>
<organism evidence="2 3">
    <name type="scientific">Frankliniella fusca</name>
    <dbReference type="NCBI Taxonomy" id="407009"/>
    <lineage>
        <taxon>Eukaryota</taxon>
        <taxon>Metazoa</taxon>
        <taxon>Ecdysozoa</taxon>
        <taxon>Arthropoda</taxon>
        <taxon>Hexapoda</taxon>
        <taxon>Insecta</taxon>
        <taxon>Pterygota</taxon>
        <taxon>Neoptera</taxon>
        <taxon>Paraneoptera</taxon>
        <taxon>Thysanoptera</taxon>
        <taxon>Terebrantia</taxon>
        <taxon>Thripoidea</taxon>
        <taxon>Thripidae</taxon>
        <taxon>Frankliniella</taxon>
    </lineage>
</organism>
<dbReference type="EMBL" id="JAHWGI010001107">
    <property type="protein sequence ID" value="KAK3922647.1"/>
    <property type="molecule type" value="Genomic_DNA"/>
</dbReference>
<evidence type="ECO:0000256" key="1">
    <source>
        <dbReference type="SAM" id="MobiDB-lite"/>
    </source>
</evidence>
<reference evidence="2" key="2">
    <citation type="journal article" date="2023" name="BMC Genomics">
        <title>Pest status, molecular evolution, and epigenetic factors derived from the genome assembly of Frankliniella fusca, a thysanopteran phytovirus vector.</title>
        <authorList>
            <person name="Catto M.A."/>
            <person name="Labadie P.E."/>
            <person name="Jacobson A.L."/>
            <person name="Kennedy G.G."/>
            <person name="Srinivasan R."/>
            <person name="Hunt B.G."/>
        </authorList>
    </citation>
    <scope>NUCLEOTIDE SEQUENCE</scope>
    <source>
        <strain evidence="2">PL_HMW_Pooled</strain>
    </source>
</reference>
<name>A0AAE1HJY0_9NEOP</name>
<keyword evidence="3" id="KW-1185">Reference proteome</keyword>